<dbReference type="InterPro" id="IPR048447">
    <property type="entry name" value="DUF1980_C"/>
</dbReference>
<dbReference type="KEGG" id="ahb:bsdtb5_24390"/>
<dbReference type="Proteomes" id="UP000595897">
    <property type="component" value="Chromosome"/>
</dbReference>
<dbReference type="PANTHER" id="PTHR40047:SF1">
    <property type="entry name" value="UPF0703 PROTEIN YCGQ"/>
    <property type="match status" value="1"/>
</dbReference>
<evidence type="ECO:0000313" key="4">
    <source>
        <dbReference type="Proteomes" id="UP000595897"/>
    </source>
</evidence>
<dbReference type="AlphaFoldDB" id="A0A7R7IDJ3"/>
<evidence type="ECO:0000256" key="1">
    <source>
        <dbReference type="SAM" id="MobiDB-lite"/>
    </source>
</evidence>
<protein>
    <recommendedName>
        <fullName evidence="2">DUF1980 domain-containing protein</fullName>
    </recommendedName>
</protein>
<evidence type="ECO:0000313" key="3">
    <source>
        <dbReference type="EMBL" id="BCN31144.1"/>
    </source>
</evidence>
<keyword evidence="4" id="KW-1185">Reference proteome</keyword>
<sequence>MDSATAESNSVEEEEQSTEEQSALEGLDKNKKTIKVSDDNFYEWLDELYSNTSKYEGYQIQMKGFVYKDSTVMKKNEFALARMLMSCCVADLVPCGPLCTYDKAIDLKKDHWIIITGILHKGEYEGEVEPQIEIKSIKNAMKPKDEYIYPSGY</sequence>
<dbReference type="Pfam" id="PF21537">
    <property type="entry name" value="DUF1980_C"/>
    <property type="match status" value="1"/>
</dbReference>
<dbReference type="PANTHER" id="PTHR40047">
    <property type="entry name" value="UPF0703 PROTEIN YCGQ"/>
    <property type="match status" value="1"/>
</dbReference>
<dbReference type="EMBL" id="AP024169">
    <property type="protein sequence ID" value="BCN31144.1"/>
    <property type="molecule type" value="Genomic_DNA"/>
</dbReference>
<feature type="region of interest" description="Disordered" evidence="1">
    <location>
        <begin position="1"/>
        <end position="26"/>
    </location>
</feature>
<dbReference type="InterPro" id="IPR052955">
    <property type="entry name" value="UPF0703_membrane_permease"/>
</dbReference>
<name>A0A7R7IDJ3_9FIRM</name>
<dbReference type="InterPro" id="IPR015402">
    <property type="entry name" value="DUF1980"/>
</dbReference>
<organism evidence="3 4">
    <name type="scientific">Anaeromicropila herbilytica</name>
    <dbReference type="NCBI Taxonomy" id="2785025"/>
    <lineage>
        <taxon>Bacteria</taxon>
        <taxon>Bacillati</taxon>
        <taxon>Bacillota</taxon>
        <taxon>Clostridia</taxon>
        <taxon>Lachnospirales</taxon>
        <taxon>Lachnospiraceae</taxon>
        <taxon>Anaeromicropila</taxon>
    </lineage>
</organism>
<evidence type="ECO:0000259" key="2">
    <source>
        <dbReference type="Pfam" id="PF21537"/>
    </source>
</evidence>
<feature type="domain" description="DUF1980" evidence="2">
    <location>
        <begin position="14"/>
        <end position="150"/>
    </location>
</feature>
<gene>
    <name evidence="3" type="ORF">bsdtb5_24390</name>
</gene>
<reference evidence="3 4" key="1">
    <citation type="submission" date="2020-11" db="EMBL/GenBank/DDBJ databases">
        <title>Draft genome sequencing of a Lachnospiraceae strain isolated from anoxic soil subjected to BSD treatment.</title>
        <authorList>
            <person name="Uek A."/>
            <person name="Tonouchi A."/>
        </authorList>
    </citation>
    <scope>NUCLEOTIDE SEQUENCE [LARGE SCALE GENOMIC DNA]</scope>
    <source>
        <strain evidence="3 4">TB5</strain>
    </source>
</reference>
<dbReference type="NCBIfam" id="TIGR03943">
    <property type="entry name" value="TIGR03943 family putative permease subunit"/>
    <property type="match status" value="1"/>
</dbReference>
<proteinExistence type="predicted"/>
<accession>A0A7R7IDJ3</accession>